<evidence type="ECO:0000256" key="8">
    <source>
        <dbReference type="ARBA" id="ARBA00023069"/>
    </source>
</evidence>
<keyword evidence="5 19" id="KW-0812">Transmembrane</keyword>
<evidence type="ECO:0000256" key="15">
    <source>
        <dbReference type="ARBA" id="ARBA00064300"/>
    </source>
</evidence>
<dbReference type="Proteomes" id="UP000001940">
    <property type="component" value="Chromosome V"/>
</dbReference>
<evidence type="ECO:0000256" key="5">
    <source>
        <dbReference type="ARBA" id="ARBA00022692"/>
    </source>
</evidence>
<dbReference type="KEGG" id="cel:CELE_F59E11.13"/>
<evidence type="ECO:0000313" key="20">
    <source>
        <dbReference type="EMBL" id="CCD72142.1"/>
    </source>
</evidence>
<dbReference type="GO" id="GO:0038022">
    <property type="term" value="F:G protein-coupled olfactory receptor activity"/>
    <property type="evidence" value="ECO:0000318"/>
    <property type="project" value="GO_Central"/>
</dbReference>
<comment type="function">
    <text evidence="13">An odorant receptor which affects chemotaxis to the volatile odorant diacetyl. Specifies AWA neuronal cell fate via the odr-7 pathway.</text>
</comment>
<dbReference type="STRING" id="6239.F59E11.13.1"/>
<dbReference type="GO" id="GO:0060170">
    <property type="term" value="C:ciliary membrane"/>
    <property type="evidence" value="ECO:0007669"/>
    <property type="project" value="UniProtKB-SubCell"/>
</dbReference>
<dbReference type="GO" id="GO:0005886">
    <property type="term" value="C:plasma membrane"/>
    <property type="evidence" value="ECO:0000318"/>
    <property type="project" value="GO_Central"/>
</dbReference>
<dbReference type="HOGENOM" id="CLU_036335_2_0_1"/>
<dbReference type="CTD" id="191991"/>
<dbReference type="AlphaFoldDB" id="O16755"/>
<accession>O16755</accession>
<dbReference type="GO" id="GO:0006935">
    <property type="term" value="P:chemotaxis"/>
    <property type="evidence" value="ECO:0007669"/>
    <property type="project" value="UniProtKB-KW"/>
</dbReference>
<feature type="transmembrane region" description="Helical" evidence="19">
    <location>
        <begin position="282"/>
        <end position="306"/>
    </location>
</feature>
<dbReference type="PhylomeDB" id="O16755"/>
<evidence type="ECO:0000256" key="11">
    <source>
        <dbReference type="ARBA" id="ARBA00023180"/>
    </source>
</evidence>
<name>O16755_CAEEL</name>
<dbReference type="InterPro" id="IPR019428">
    <property type="entry name" value="7TM_GPCR_serpentine_rcpt_Str"/>
</dbReference>
<dbReference type="eggNOG" id="ENOG502TGB5">
    <property type="taxonomic scope" value="Eukaryota"/>
</dbReference>
<keyword evidence="2" id="KW-1003">Cell membrane</keyword>
<evidence type="ECO:0000256" key="13">
    <source>
        <dbReference type="ARBA" id="ARBA00054965"/>
    </source>
</evidence>
<comment type="subcellular location">
    <subcellularLocation>
        <location evidence="1">Cell projection</location>
        <location evidence="1">Cilium membrane</location>
        <topology evidence="1">Multi-pass membrane protein</topology>
    </subcellularLocation>
</comment>
<evidence type="ECO:0000256" key="7">
    <source>
        <dbReference type="ARBA" id="ARBA00022989"/>
    </source>
</evidence>
<evidence type="ECO:0000256" key="14">
    <source>
        <dbReference type="ARBA" id="ARBA00061678"/>
    </source>
</evidence>
<dbReference type="PANTHER" id="PTHR22943">
    <property type="entry name" value="7-TRANSMEMBRANE DOMAIN RECEPTOR C.ELEGANS"/>
    <property type="match status" value="1"/>
</dbReference>
<dbReference type="OMA" id="IYYICDD"/>
<dbReference type="FunCoup" id="O16755">
    <property type="interactions" value="46"/>
</dbReference>
<evidence type="ECO:0000256" key="16">
    <source>
        <dbReference type="ARBA" id="ARBA00067967"/>
    </source>
</evidence>
<keyword evidence="11" id="KW-0325">Glycoprotein</keyword>
<keyword evidence="21" id="KW-1185">Reference proteome</keyword>
<dbReference type="PaxDb" id="6239-F59E11.13"/>
<keyword evidence="10 20" id="KW-0675">Receptor</keyword>
<protein>
    <recommendedName>
        <fullName evidence="16">Serpentine receptor class r-10</fullName>
    </recommendedName>
    <alternativeName>
        <fullName evidence="17">Odorant response abnormal protein 10</fullName>
    </alternativeName>
    <alternativeName>
        <fullName evidence="18">Olfactory receptor 10</fullName>
    </alternativeName>
</protein>
<dbReference type="AGR" id="WB:WBGene00006143"/>
<evidence type="ECO:0000256" key="2">
    <source>
        <dbReference type="ARBA" id="ARBA00022475"/>
    </source>
</evidence>
<dbReference type="GeneID" id="191991"/>
<reference evidence="20 21" key="1">
    <citation type="journal article" date="1998" name="Science">
        <title>Genome sequence of the nematode C. elegans: a platform for investigating biology.</title>
        <authorList>
            <consortium name="The C. elegans sequencing consortium"/>
            <person name="Sulson J.E."/>
            <person name="Waterston R."/>
        </authorList>
    </citation>
    <scope>NUCLEOTIDE SEQUENCE [LARGE SCALE GENOMIC DNA]</scope>
    <source>
        <strain evidence="20 21">Bristol N2</strain>
    </source>
</reference>
<evidence type="ECO:0000313" key="22">
    <source>
        <dbReference type="WormBase" id="F59E11.13"/>
    </source>
</evidence>
<comment type="similarity">
    <text evidence="14">Belongs to the nematode receptor-like protein str family.</text>
</comment>
<keyword evidence="3" id="KW-0145">Chemotaxis</keyword>
<feature type="transmembrane region" description="Helical" evidence="19">
    <location>
        <begin position="130"/>
        <end position="153"/>
    </location>
</feature>
<evidence type="ECO:0000256" key="3">
    <source>
        <dbReference type="ARBA" id="ARBA00022500"/>
    </source>
</evidence>
<dbReference type="SUPFAM" id="SSF81321">
    <property type="entry name" value="Family A G protein-coupled receptor-like"/>
    <property type="match status" value="1"/>
</dbReference>
<dbReference type="EMBL" id="BX284605">
    <property type="protein sequence ID" value="CCD72142.1"/>
    <property type="molecule type" value="Genomic_DNA"/>
</dbReference>
<keyword evidence="7 19" id="KW-1133">Transmembrane helix</keyword>
<evidence type="ECO:0000256" key="1">
    <source>
        <dbReference type="ARBA" id="ARBA00004272"/>
    </source>
</evidence>
<keyword evidence="12" id="KW-0966">Cell projection</keyword>
<evidence type="ECO:0000256" key="4">
    <source>
        <dbReference type="ARBA" id="ARBA00022606"/>
    </source>
</evidence>
<evidence type="ECO:0000313" key="21">
    <source>
        <dbReference type="Proteomes" id="UP000001940"/>
    </source>
</evidence>
<evidence type="ECO:0000256" key="19">
    <source>
        <dbReference type="SAM" id="Phobius"/>
    </source>
</evidence>
<keyword evidence="6" id="KW-0552">Olfaction</keyword>
<proteinExistence type="inferred from homology"/>
<dbReference type="InParanoid" id="O16755"/>
<evidence type="ECO:0000256" key="18">
    <source>
        <dbReference type="ARBA" id="ARBA00082489"/>
    </source>
</evidence>
<sequence length="338" mass="38972">MSSEFLLGLAMHTSGIKYIISLASEIFLLLLIIFKTRASFGPYKYLMIVYNVVLIMYSTATTNANLAAHSTETSYVLFRMYNGPDRTLGPLLILQFCTMYVTMLIILSVHFIYRFVAIFHHRYLWMFSKLYLMFWVLGSFTLGLFLISLKYFFLGEFDYFTDQLTEEFKTNYNLTMDQVLYNGPIYYICDDNGECTKPIGVWLTMMALCSCFFICLGIMGYFGMQCYFKLAKLQSELSEHTRRMQKQLLFALAIQAGIPIIMMYTPTALLLVSPIVGVSFGAYSNIAIALVAVYPPLDQLAIIWIIRDYRNAIRRFICCEKTDRNKVQSLYSTGRTTL</sequence>
<feature type="transmembrane region" description="Helical" evidence="19">
    <location>
        <begin position="15"/>
        <end position="34"/>
    </location>
</feature>
<dbReference type="GO" id="GO:0042048">
    <property type="term" value="P:olfactory behavior"/>
    <property type="evidence" value="ECO:0000318"/>
    <property type="project" value="GO_Central"/>
</dbReference>
<feature type="transmembrane region" description="Helical" evidence="19">
    <location>
        <begin position="201"/>
        <end position="228"/>
    </location>
</feature>
<keyword evidence="9 19" id="KW-0472">Membrane</keyword>
<comment type="subunit">
    <text evidence="15">Interacts with odr-4.</text>
</comment>
<dbReference type="WormBase" id="F59E11.13">
    <property type="protein sequence ID" value="CE11518"/>
    <property type="gene ID" value="WBGene00006143"/>
    <property type="gene designation" value="str-84"/>
</dbReference>
<dbReference type="PIR" id="T32116">
    <property type="entry name" value="T32116"/>
</dbReference>
<dbReference type="OrthoDB" id="5786898at2759"/>
<keyword evidence="4" id="KW-0716">Sensory transduction</keyword>
<dbReference type="GO" id="GO:0007186">
    <property type="term" value="P:G protein-coupled receptor signaling pathway"/>
    <property type="evidence" value="ECO:0000318"/>
    <property type="project" value="GO_Central"/>
</dbReference>
<feature type="transmembrane region" description="Helical" evidence="19">
    <location>
        <begin position="88"/>
        <end position="109"/>
    </location>
</feature>
<evidence type="ECO:0000256" key="12">
    <source>
        <dbReference type="ARBA" id="ARBA00023273"/>
    </source>
</evidence>
<gene>
    <name evidence="20 22" type="primary">str-84</name>
    <name evidence="20" type="ORF">CELE_F59E11.13</name>
    <name evidence="22" type="ORF">F59E11.13</name>
</gene>
<evidence type="ECO:0000256" key="9">
    <source>
        <dbReference type="ARBA" id="ARBA00023136"/>
    </source>
</evidence>
<dbReference type="Gene3D" id="1.20.1070.10">
    <property type="entry name" value="Rhodopsin 7-helix transmembrane proteins"/>
    <property type="match status" value="1"/>
</dbReference>
<organism evidence="20 21">
    <name type="scientific">Caenorhabditis elegans</name>
    <dbReference type="NCBI Taxonomy" id="6239"/>
    <lineage>
        <taxon>Eukaryota</taxon>
        <taxon>Metazoa</taxon>
        <taxon>Ecdysozoa</taxon>
        <taxon>Nematoda</taxon>
        <taxon>Chromadorea</taxon>
        <taxon>Rhabditida</taxon>
        <taxon>Rhabditina</taxon>
        <taxon>Rhabditomorpha</taxon>
        <taxon>Rhabditoidea</taxon>
        <taxon>Rhabditidae</taxon>
        <taxon>Peloderinae</taxon>
        <taxon>Caenorhabditis</taxon>
    </lineage>
</organism>
<dbReference type="UCSC" id="F59E11.13">
    <property type="organism name" value="c. elegans"/>
</dbReference>
<feature type="transmembrane region" description="Helical" evidence="19">
    <location>
        <begin position="248"/>
        <end position="276"/>
    </location>
</feature>
<dbReference type="FunFam" id="1.20.1070.10:FF:000128">
    <property type="entry name" value="Seven TM Receptor"/>
    <property type="match status" value="1"/>
</dbReference>
<feature type="transmembrane region" description="Helical" evidence="19">
    <location>
        <begin position="46"/>
        <end position="68"/>
    </location>
</feature>
<keyword evidence="8" id="KW-0969">Cilium</keyword>
<evidence type="ECO:0000256" key="6">
    <source>
        <dbReference type="ARBA" id="ARBA00022725"/>
    </source>
</evidence>
<dbReference type="Pfam" id="PF10326">
    <property type="entry name" value="7TM_GPCR_Str"/>
    <property type="match status" value="1"/>
</dbReference>
<evidence type="ECO:0000256" key="17">
    <source>
        <dbReference type="ARBA" id="ARBA00078653"/>
    </source>
</evidence>
<evidence type="ECO:0000256" key="10">
    <source>
        <dbReference type="ARBA" id="ARBA00023170"/>
    </source>
</evidence>
<dbReference type="PANTHER" id="PTHR22943:SF45">
    <property type="entry name" value="SEVEN TM RECEPTOR"/>
    <property type="match status" value="1"/>
</dbReference>
<dbReference type="RefSeq" id="NP_505319.1">
    <property type="nucleotide sequence ID" value="NM_072918.2"/>
</dbReference>